<proteinExistence type="predicted"/>
<keyword evidence="3" id="KW-1185">Reference proteome</keyword>
<dbReference type="GeneID" id="26646052"/>
<dbReference type="RefSeq" id="YP_009219890.2">
    <property type="nucleotide sequence ID" value="NC_029026.1"/>
</dbReference>
<organism evidence="2 3">
    <name type="scientific">Enterococcus phage EFLK1</name>
    <dbReference type="NCBI Taxonomy" id="1640885"/>
    <lineage>
        <taxon>Viruses</taxon>
        <taxon>Duplodnaviria</taxon>
        <taxon>Heunggongvirae</taxon>
        <taxon>Uroviricota</taxon>
        <taxon>Caudoviricetes</taxon>
        <taxon>Herelleviridae</taxon>
        <taxon>Brockvirinae</taxon>
        <taxon>Kochikohdavirus</taxon>
        <taxon>Kochikohdavirus EFLK1</taxon>
    </lineage>
</organism>
<sequence>MVDNNVKISKSTIEGLINKSLSYGYVIKNNELLTNEYQHIVKAYGFDNFYDMYLYADSCDSKDMYLVKGGQKDLSKLKPVKRKVVRNGKTMTTTIYEDTGSSDSNNSNPLDKESKKKKELEPVNAKELHKVSLGSDEEEKLDPKKIAKLLADTKKFGNNFDTQCTDYLILEQDSVTRGVIGFTREGSYLKMSFSMSDDAVEGMKMLAFSQLTLKAWKLGLGAKISTDNAPDVEELISLYGYKRNKTEYIVSMSSLRSLLGEP</sequence>
<feature type="compositionally biased region" description="Basic and acidic residues" evidence="1">
    <location>
        <begin position="110"/>
        <end position="121"/>
    </location>
</feature>
<name>A0A0E3XDP2_9CAUD</name>
<dbReference type="KEGG" id="vg:26646052"/>
<evidence type="ECO:0008006" key="4">
    <source>
        <dbReference type="Google" id="ProtNLM"/>
    </source>
</evidence>
<dbReference type="EMBL" id="KR049063">
    <property type="protein sequence ID" value="AKC05159.2"/>
    <property type="molecule type" value="Genomic_DNA"/>
</dbReference>
<dbReference type="Proteomes" id="UP000033340">
    <property type="component" value="Segment"/>
</dbReference>
<protein>
    <recommendedName>
        <fullName evidence="4">Phage protein</fullName>
    </recommendedName>
</protein>
<reference evidence="2 3" key="1">
    <citation type="journal article" date="2015" name="Genome Announc.">
        <title>Complete Genome Sequence of Enterococcus Bacteriophage EFLK1.</title>
        <authorList>
            <person name="Khalifa L."/>
            <person name="Coppenhagen-Glazer S."/>
            <person name="Shlezinger M."/>
            <person name="Kott-Gutkowski M."/>
            <person name="Adini O."/>
            <person name="Beyth N."/>
            <person name="Hazan R."/>
        </authorList>
    </citation>
    <scope>NUCLEOTIDE SEQUENCE [LARGE SCALE GENOMIC DNA]</scope>
</reference>
<reference evidence="3" key="2">
    <citation type="submission" date="2015-03" db="EMBL/GenBank/DDBJ databases">
        <title>Additive effect of two phages aimed for phage therapy.</title>
        <authorList>
            <person name="Khalifa L."/>
            <person name="Beyth N."/>
            <person name="Hazan R."/>
        </authorList>
    </citation>
    <scope>NUCLEOTIDE SEQUENCE [LARGE SCALE GENOMIC DNA]</scope>
</reference>
<evidence type="ECO:0000313" key="3">
    <source>
        <dbReference type="Proteomes" id="UP000033340"/>
    </source>
</evidence>
<feature type="compositionally biased region" description="Polar residues" evidence="1">
    <location>
        <begin position="94"/>
        <end position="109"/>
    </location>
</feature>
<evidence type="ECO:0000313" key="2">
    <source>
        <dbReference type="EMBL" id="AKC05159.2"/>
    </source>
</evidence>
<accession>A0A0E3XDP2</accession>
<feature type="region of interest" description="Disordered" evidence="1">
    <location>
        <begin position="94"/>
        <end position="121"/>
    </location>
</feature>
<evidence type="ECO:0000256" key="1">
    <source>
        <dbReference type="SAM" id="MobiDB-lite"/>
    </source>
</evidence>